<name>A0A915K1A5_ROMCU</name>
<evidence type="ECO:0000256" key="8">
    <source>
        <dbReference type="ARBA" id="ARBA00023136"/>
    </source>
</evidence>
<dbReference type="PANTHER" id="PTHR12733">
    <property type="entry name" value="MITOCHONDRIAL ATP SYNTHASE B CHAIN"/>
    <property type="match status" value="1"/>
</dbReference>
<dbReference type="InterPro" id="IPR008688">
    <property type="entry name" value="ATP_synth_Bsub_B/MI25"/>
</dbReference>
<keyword evidence="7 9" id="KW-0496">Mitochondrion</keyword>
<keyword evidence="3 9" id="KW-0138">CF(0)</keyword>
<keyword evidence="2 9" id="KW-0813">Transport</keyword>
<keyword evidence="4 9" id="KW-0375">Hydrogen ion transport</keyword>
<evidence type="ECO:0000313" key="11">
    <source>
        <dbReference type="WBParaSite" id="nRc.2.0.1.t31623-RA"/>
    </source>
</evidence>
<evidence type="ECO:0000256" key="5">
    <source>
        <dbReference type="ARBA" id="ARBA00022792"/>
    </source>
</evidence>
<evidence type="ECO:0000256" key="6">
    <source>
        <dbReference type="ARBA" id="ARBA00023065"/>
    </source>
</evidence>
<dbReference type="PANTHER" id="PTHR12733:SF3">
    <property type="entry name" value="ATP SYNTHASE F(0) COMPLEX SUBUNIT B1, MITOCHONDRIAL"/>
    <property type="match status" value="1"/>
</dbReference>
<evidence type="ECO:0000256" key="1">
    <source>
        <dbReference type="ARBA" id="ARBA00007479"/>
    </source>
</evidence>
<reference evidence="11" key="1">
    <citation type="submission" date="2022-11" db="UniProtKB">
        <authorList>
            <consortium name="WormBaseParasite"/>
        </authorList>
    </citation>
    <scope>IDENTIFICATION</scope>
</reference>
<dbReference type="GO" id="GO:0045259">
    <property type="term" value="C:proton-transporting ATP synthase complex"/>
    <property type="evidence" value="ECO:0007669"/>
    <property type="project" value="UniProtKB-KW"/>
</dbReference>
<comment type="subunit">
    <text evidence="9">F-type ATPases have 2 components, CF(1) - the catalytic core - and CF(0) - the membrane proton channel. CF(1) and CF(0) have multiple subunits.</text>
</comment>
<dbReference type="Pfam" id="PF05405">
    <property type="entry name" value="Mt_ATP-synt_B"/>
    <property type="match status" value="1"/>
</dbReference>
<evidence type="ECO:0000256" key="7">
    <source>
        <dbReference type="ARBA" id="ARBA00023128"/>
    </source>
</evidence>
<keyword evidence="5 9" id="KW-0999">Mitochondrion inner membrane</keyword>
<evidence type="ECO:0000256" key="4">
    <source>
        <dbReference type="ARBA" id="ARBA00022781"/>
    </source>
</evidence>
<evidence type="ECO:0000256" key="2">
    <source>
        <dbReference type="ARBA" id="ARBA00022448"/>
    </source>
</evidence>
<dbReference type="OMA" id="PEEWFTF"/>
<comment type="similarity">
    <text evidence="1 9">Belongs to the eukaryotic ATPase B chain family.</text>
</comment>
<keyword evidence="6 9" id="KW-0406">Ion transport</keyword>
<protein>
    <recommendedName>
        <fullName evidence="9">ATP synthase subunit b</fullName>
    </recommendedName>
</protein>
<keyword evidence="8 9" id="KW-0472">Membrane</keyword>
<sequence>MTVISTLLRTSACKVLPAKNAVRCISTTRSAAKWGDRYVPPKADVDQNPPDYKEYPERDLVNFPRPLKYMYPPKVRLGIFPDSWFSFMYNKTGVTGPYLLGGGLLAFLLNKEYYVITPENNYVVSFIVAQIILNQLVGAKFLLKITDPLPNSVIPAFSIQELTVCEYLYKTYYNYPDKLAENMKMKQDQVKGCVEESKDVVARCQAWSDSLFQAQKDQVAMTLEEEYRKRLSEYRQVVKRKMDYLVDLDETKKRYQRRHVVDWVVDQVKKSVDEKVQNAALAQCVAHLTTLSAKANI</sequence>
<dbReference type="Proteomes" id="UP000887565">
    <property type="component" value="Unplaced"/>
</dbReference>
<evidence type="ECO:0000313" key="10">
    <source>
        <dbReference type="Proteomes" id="UP000887565"/>
    </source>
</evidence>
<comment type="function">
    <text evidence="9">Subunit b, of the mitochondrial membrane ATP synthase complex (F(1)F(0) ATP synthase or Complex V) that produces ATP from ADP in the presence of a proton gradient across the membrane which is generated by electron transport complexes of the respiratory chain. ATP synthase complex consist of a soluble F(1) head domain - the catalytic core - and a membrane F(1) domain - the membrane proton channel. These two domains are linked by a central stalk rotating inside the F(1) region and a stationary peripheral stalk. During catalysis, ATP synthesis in the catalytic domain of F(1) is coupled via a rotary mechanism of the central stalk subunits to proton translocation. In vivo, can only synthesize ATP although its ATP hydrolase activity can be activated artificially in vitro. Part of the complex F(0) domain. Part of the complex F(0) domain and the peripheric stalk, which acts as a stator to hold the catalytic alpha(3)beta(3) subcomplex and subunit a/ATP6 static relative to the rotary elements.</text>
</comment>
<organism evidence="10 11">
    <name type="scientific">Romanomermis culicivorax</name>
    <name type="common">Nematode worm</name>
    <dbReference type="NCBI Taxonomy" id="13658"/>
    <lineage>
        <taxon>Eukaryota</taxon>
        <taxon>Metazoa</taxon>
        <taxon>Ecdysozoa</taxon>
        <taxon>Nematoda</taxon>
        <taxon>Enoplea</taxon>
        <taxon>Dorylaimia</taxon>
        <taxon>Mermithida</taxon>
        <taxon>Mermithoidea</taxon>
        <taxon>Mermithidae</taxon>
        <taxon>Romanomermis</taxon>
    </lineage>
</organism>
<evidence type="ECO:0000256" key="9">
    <source>
        <dbReference type="RuleBase" id="RU368017"/>
    </source>
</evidence>
<dbReference type="SUPFAM" id="SSF161060">
    <property type="entry name" value="ATP synthase B chain-like"/>
    <property type="match status" value="1"/>
</dbReference>
<dbReference type="InterPro" id="IPR013837">
    <property type="entry name" value="ATP_synth_F0_suB"/>
</dbReference>
<keyword evidence="10" id="KW-1185">Reference proteome</keyword>
<dbReference type="GO" id="GO:0005743">
    <property type="term" value="C:mitochondrial inner membrane"/>
    <property type="evidence" value="ECO:0007669"/>
    <property type="project" value="UniProtKB-SubCell"/>
</dbReference>
<dbReference type="WBParaSite" id="nRc.2.0.1.t31623-RA">
    <property type="protein sequence ID" value="nRc.2.0.1.t31623-RA"/>
    <property type="gene ID" value="nRc.2.0.1.g31623"/>
</dbReference>
<comment type="subcellular location">
    <subcellularLocation>
        <location evidence="9">Mitochondrion</location>
    </subcellularLocation>
    <subcellularLocation>
        <location evidence="9">Mitochondrion inner membrane</location>
    </subcellularLocation>
</comment>
<dbReference type="AlphaFoldDB" id="A0A915K1A5"/>
<evidence type="ECO:0000256" key="3">
    <source>
        <dbReference type="ARBA" id="ARBA00022547"/>
    </source>
</evidence>
<accession>A0A915K1A5</accession>
<proteinExistence type="inferred from homology"/>
<dbReference type="GO" id="GO:0046933">
    <property type="term" value="F:proton-transporting ATP synthase activity, rotational mechanism"/>
    <property type="evidence" value="ECO:0007669"/>
    <property type="project" value="TreeGrafter"/>
</dbReference>
<dbReference type="Gene3D" id="1.20.5.2210">
    <property type="match status" value="1"/>
</dbReference>